<reference evidence="1 2" key="1">
    <citation type="journal article" date="2018" name="Nat. Ecol. Evol.">
        <title>Shark genomes provide insights into elasmobranch evolution and the origin of vertebrates.</title>
        <authorList>
            <person name="Hara Y"/>
            <person name="Yamaguchi K"/>
            <person name="Onimaru K"/>
            <person name="Kadota M"/>
            <person name="Koyanagi M"/>
            <person name="Keeley SD"/>
            <person name="Tatsumi K"/>
            <person name="Tanaka K"/>
            <person name="Motone F"/>
            <person name="Kageyama Y"/>
            <person name="Nozu R"/>
            <person name="Adachi N"/>
            <person name="Nishimura O"/>
            <person name="Nakagawa R"/>
            <person name="Tanegashima C"/>
            <person name="Kiyatake I"/>
            <person name="Matsumoto R"/>
            <person name="Murakumo K"/>
            <person name="Nishida K"/>
            <person name="Terakita A"/>
            <person name="Kuratani S"/>
            <person name="Sato K"/>
            <person name="Hyodo S Kuraku.S."/>
        </authorList>
    </citation>
    <scope>NUCLEOTIDE SEQUENCE [LARGE SCALE GENOMIC DNA]</scope>
</reference>
<evidence type="ECO:0000313" key="2">
    <source>
        <dbReference type="Proteomes" id="UP000288216"/>
    </source>
</evidence>
<keyword evidence="2" id="KW-1185">Reference proteome</keyword>
<dbReference type="GO" id="GO:0030036">
    <property type="term" value="P:actin cytoskeleton organization"/>
    <property type="evidence" value="ECO:0007669"/>
    <property type="project" value="TreeGrafter"/>
</dbReference>
<sequence>MSRRGTEWVNPEDPTVIAENELLRAAAAIEAAAKKLEQLKPRAKPK</sequence>
<dbReference type="GO" id="GO:0005737">
    <property type="term" value="C:cytoplasm"/>
    <property type="evidence" value="ECO:0007669"/>
    <property type="project" value="TreeGrafter"/>
</dbReference>
<name>A0A401QKW7_SCYTO</name>
<dbReference type="Proteomes" id="UP000288216">
    <property type="component" value="Unassembled WGS sequence"/>
</dbReference>
<dbReference type="GO" id="GO:0005925">
    <property type="term" value="C:focal adhesion"/>
    <property type="evidence" value="ECO:0007669"/>
    <property type="project" value="TreeGrafter"/>
</dbReference>
<dbReference type="AlphaFoldDB" id="A0A401QKW7"/>
<dbReference type="GO" id="GO:0005178">
    <property type="term" value="F:integrin binding"/>
    <property type="evidence" value="ECO:0007669"/>
    <property type="project" value="TreeGrafter"/>
</dbReference>
<protein>
    <submittedName>
        <fullName evidence="1">Uncharacterized protein</fullName>
    </submittedName>
</protein>
<proteinExistence type="predicted"/>
<comment type="caution">
    <text evidence="1">The sequence shown here is derived from an EMBL/GenBank/DDBJ whole genome shotgun (WGS) entry which is preliminary data.</text>
</comment>
<accession>A0A401QKW7</accession>
<feature type="non-terminal residue" evidence="1">
    <location>
        <position position="46"/>
    </location>
</feature>
<dbReference type="GO" id="GO:0098609">
    <property type="term" value="P:cell-cell adhesion"/>
    <property type="evidence" value="ECO:0007669"/>
    <property type="project" value="TreeGrafter"/>
</dbReference>
<dbReference type="GO" id="GO:0003779">
    <property type="term" value="F:actin binding"/>
    <property type="evidence" value="ECO:0007669"/>
    <property type="project" value="InterPro"/>
</dbReference>
<dbReference type="GO" id="GO:0005886">
    <property type="term" value="C:plasma membrane"/>
    <property type="evidence" value="ECO:0007669"/>
    <property type="project" value="TreeGrafter"/>
</dbReference>
<dbReference type="Gene3D" id="1.20.1410.10">
    <property type="entry name" value="I/LWEQ domain"/>
    <property type="match status" value="1"/>
</dbReference>
<dbReference type="PANTHER" id="PTHR19981">
    <property type="entry name" value="TALIN"/>
    <property type="match status" value="1"/>
</dbReference>
<organism evidence="1 2">
    <name type="scientific">Scyliorhinus torazame</name>
    <name type="common">Cloudy catshark</name>
    <name type="synonym">Catulus torazame</name>
    <dbReference type="NCBI Taxonomy" id="75743"/>
    <lineage>
        <taxon>Eukaryota</taxon>
        <taxon>Metazoa</taxon>
        <taxon>Chordata</taxon>
        <taxon>Craniata</taxon>
        <taxon>Vertebrata</taxon>
        <taxon>Chondrichthyes</taxon>
        <taxon>Elasmobranchii</taxon>
        <taxon>Galeomorphii</taxon>
        <taxon>Galeoidea</taxon>
        <taxon>Carcharhiniformes</taxon>
        <taxon>Scyliorhinidae</taxon>
        <taxon>Scyliorhinus</taxon>
    </lineage>
</organism>
<dbReference type="EMBL" id="BFAA01235071">
    <property type="protein sequence ID" value="GCB86016.1"/>
    <property type="molecule type" value="Genomic_DNA"/>
</dbReference>
<dbReference type="SUPFAM" id="SSF109885">
    <property type="entry name" value="I/LWEQ domain"/>
    <property type="match status" value="1"/>
</dbReference>
<evidence type="ECO:0000313" key="1">
    <source>
        <dbReference type="EMBL" id="GCB86016.1"/>
    </source>
</evidence>
<dbReference type="PANTHER" id="PTHR19981:SF7">
    <property type="entry name" value="TALIN-1"/>
    <property type="match status" value="1"/>
</dbReference>
<dbReference type="InterPro" id="IPR035964">
    <property type="entry name" value="I/LWEQ_dom_sf"/>
</dbReference>
<gene>
    <name evidence="1" type="ORF">scyTo_0026734</name>
</gene>
<dbReference type="STRING" id="75743.A0A401QKW7"/>